<organism evidence="1 2">
    <name type="scientific">Melipona bicolor</name>
    <dbReference type="NCBI Taxonomy" id="60889"/>
    <lineage>
        <taxon>Eukaryota</taxon>
        <taxon>Metazoa</taxon>
        <taxon>Ecdysozoa</taxon>
        <taxon>Arthropoda</taxon>
        <taxon>Hexapoda</taxon>
        <taxon>Insecta</taxon>
        <taxon>Pterygota</taxon>
        <taxon>Neoptera</taxon>
        <taxon>Endopterygota</taxon>
        <taxon>Hymenoptera</taxon>
        <taxon>Apocrita</taxon>
        <taxon>Aculeata</taxon>
        <taxon>Apoidea</taxon>
        <taxon>Anthophila</taxon>
        <taxon>Apidae</taxon>
        <taxon>Melipona</taxon>
    </lineage>
</organism>
<protein>
    <submittedName>
        <fullName evidence="1">Uncharacterized protein</fullName>
    </submittedName>
</protein>
<comment type="caution">
    <text evidence="1">The sequence shown here is derived from an EMBL/GenBank/DDBJ whole genome shotgun (WGS) entry which is preliminary data.</text>
</comment>
<accession>A0AA40KKB1</accession>
<dbReference type="AlphaFoldDB" id="A0AA40KKB1"/>
<proteinExistence type="predicted"/>
<gene>
    <name evidence="1" type="ORF">K0M31_008296</name>
</gene>
<evidence type="ECO:0000313" key="1">
    <source>
        <dbReference type="EMBL" id="KAK1123595.1"/>
    </source>
</evidence>
<sequence length="140" mass="16112">LEVSNSTNPKTQPCPPWRLALSRFNCGTSRLRFKSKRSSWREDWITTTRNFSEFDVAQLLVPPLDSLSTIFGSKFLRITSQLLRAVEKGRREERRGERFESRIGSASLENEIFQAESGRTREKMGTELKIESYAGKKPLV</sequence>
<feature type="non-terminal residue" evidence="1">
    <location>
        <position position="1"/>
    </location>
</feature>
<feature type="non-terminal residue" evidence="1">
    <location>
        <position position="140"/>
    </location>
</feature>
<name>A0AA40KKB1_9HYME</name>
<evidence type="ECO:0000313" key="2">
    <source>
        <dbReference type="Proteomes" id="UP001177670"/>
    </source>
</evidence>
<keyword evidence="2" id="KW-1185">Reference proteome</keyword>
<dbReference type="EMBL" id="JAHYIQ010000020">
    <property type="protein sequence ID" value="KAK1123595.1"/>
    <property type="molecule type" value="Genomic_DNA"/>
</dbReference>
<dbReference type="Proteomes" id="UP001177670">
    <property type="component" value="Unassembled WGS sequence"/>
</dbReference>
<reference evidence="1" key="1">
    <citation type="submission" date="2021-10" db="EMBL/GenBank/DDBJ databases">
        <title>Melipona bicolor Genome sequencing and assembly.</title>
        <authorList>
            <person name="Araujo N.S."/>
            <person name="Arias M.C."/>
        </authorList>
    </citation>
    <scope>NUCLEOTIDE SEQUENCE</scope>
    <source>
        <strain evidence="1">USP_2M_L1-L4_2017</strain>
        <tissue evidence="1">Whole body</tissue>
    </source>
</reference>